<dbReference type="RefSeq" id="WP_260992881.1">
    <property type="nucleotide sequence ID" value="NZ_JAODWD010000002.1"/>
</dbReference>
<reference evidence="2" key="1">
    <citation type="submission" date="2023-07" db="EMBL/GenBank/DDBJ databases">
        <authorList>
            <person name="Deng Y."/>
            <person name="Zhang Y.-Q."/>
        </authorList>
    </citation>
    <scope>NUCLEOTIDE SEQUENCE [LARGE SCALE GENOMIC DNA]</scope>
    <source>
        <strain evidence="2">CPCC 205710</strain>
    </source>
</reference>
<protein>
    <submittedName>
        <fullName evidence="1">Uncharacterized protein</fullName>
    </submittedName>
</protein>
<evidence type="ECO:0000313" key="1">
    <source>
        <dbReference type="EMBL" id="MCT7658853.1"/>
    </source>
</evidence>
<gene>
    <name evidence="1" type="ORF">N4S67_10505</name>
</gene>
<proteinExistence type="predicted"/>
<comment type="caution">
    <text evidence="1">The sequence shown here is derived from an EMBL/GenBank/DDBJ whole genome shotgun (WGS) entry which is preliminary data.</text>
</comment>
<name>A0ABT2M9B1_9MYCO</name>
<accession>A0ABT2M9B1</accession>
<dbReference type="Proteomes" id="UP001206639">
    <property type="component" value="Unassembled WGS sequence"/>
</dbReference>
<dbReference type="EMBL" id="JAODWD010000002">
    <property type="protein sequence ID" value="MCT7658853.1"/>
    <property type="molecule type" value="Genomic_DNA"/>
</dbReference>
<keyword evidence="2" id="KW-1185">Reference proteome</keyword>
<evidence type="ECO:0000313" key="2">
    <source>
        <dbReference type="Proteomes" id="UP001206639"/>
    </source>
</evidence>
<sequence length="97" mass="10905">MSAAERTFWRSDTCTVWVGRNDSGALEFTGYDRAHLDGYEYVITVAPEQFAVLRQALAATEAEDIVDLVCAHVDDIMARGERTWLTDRGIEHSFGSY</sequence>
<organism evidence="1 2">
    <name type="scientific">Mycobacterium deserti</name>
    <dbReference type="NCBI Taxonomy" id="2978347"/>
    <lineage>
        <taxon>Bacteria</taxon>
        <taxon>Bacillati</taxon>
        <taxon>Actinomycetota</taxon>
        <taxon>Actinomycetes</taxon>
        <taxon>Mycobacteriales</taxon>
        <taxon>Mycobacteriaceae</taxon>
        <taxon>Mycobacterium</taxon>
    </lineage>
</organism>